<dbReference type="InterPro" id="IPR050204">
    <property type="entry name" value="AraC_XylS_family_regulators"/>
</dbReference>
<gene>
    <name evidence="5" type="ORF">HYN59_03455</name>
</gene>
<dbReference type="GO" id="GO:0043565">
    <property type="term" value="F:sequence-specific DNA binding"/>
    <property type="evidence" value="ECO:0007669"/>
    <property type="project" value="InterPro"/>
</dbReference>
<evidence type="ECO:0000256" key="1">
    <source>
        <dbReference type="ARBA" id="ARBA00023015"/>
    </source>
</evidence>
<protein>
    <recommendedName>
        <fullName evidence="4">HTH araC/xylS-type domain-containing protein</fullName>
    </recommendedName>
</protein>
<dbReference type="PANTHER" id="PTHR46796">
    <property type="entry name" value="HTH-TYPE TRANSCRIPTIONAL ACTIVATOR RHAS-RELATED"/>
    <property type="match status" value="1"/>
</dbReference>
<keyword evidence="6" id="KW-1185">Reference proteome</keyword>
<dbReference type="Gene3D" id="1.10.10.60">
    <property type="entry name" value="Homeodomain-like"/>
    <property type="match status" value="1"/>
</dbReference>
<dbReference type="KEGG" id="falb:HYN59_03455"/>
<dbReference type="PROSITE" id="PS01124">
    <property type="entry name" value="HTH_ARAC_FAMILY_2"/>
    <property type="match status" value="1"/>
</dbReference>
<dbReference type="AlphaFoldDB" id="A0A2S1QV11"/>
<sequence length="347" mass="40103">MRAMKYRFSRDIYKYSFLFLSTGFKRFSYVKVKFFEKKPHFACHFFKFFASTRKVVIKNNPACYIEFYLMTITYEEFKPTAGLAPYVECYWVQSFSGAPGEVSPVQRCLPLGMLEVIIHVDENIADILENGQAGQLPRAFFHGIYNNPVYWKIKSNARLFGIRFRPETFSLLFNVPAASLYSRFVCLEQFLGKEVIGLHRPLYGAKDSASMVAHCDSFLSKRLSDPELQYNYFTAAADIIRNTKGNISIEEVSNSISVSMRQLQRSFKENLGTTPKGYLRIIRFRNAFSALQSEHEWADIAYDLGYADQAHFIREFREFAGDAPKSVVRNAEHFLKRPVAFTDSIFL</sequence>
<dbReference type="InterPro" id="IPR018060">
    <property type="entry name" value="HTH_AraC"/>
</dbReference>
<dbReference type="InterPro" id="IPR046532">
    <property type="entry name" value="DUF6597"/>
</dbReference>
<dbReference type="OrthoDB" id="323290at2"/>
<organism evidence="5 6">
    <name type="scientific">Flavobacterium album</name>
    <dbReference type="NCBI Taxonomy" id="2175091"/>
    <lineage>
        <taxon>Bacteria</taxon>
        <taxon>Pseudomonadati</taxon>
        <taxon>Bacteroidota</taxon>
        <taxon>Flavobacteriia</taxon>
        <taxon>Flavobacteriales</taxon>
        <taxon>Flavobacteriaceae</taxon>
        <taxon>Flavobacterium</taxon>
    </lineage>
</organism>
<dbReference type="SMART" id="SM00342">
    <property type="entry name" value="HTH_ARAC"/>
    <property type="match status" value="1"/>
</dbReference>
<evidence type="ECO:0000256" key="3">
    <source>
        <dbReference type="ARBA" id="ARBA00023163"/>
    </source>
</evidence>
<dbReference type="Pfam" id="PF12833">
    <property type="entry name" value="HTH_18"/>
    <property type="match status" value="1"/>
</dbReference>
<evidence type="ECO:0000313" key="5">
    <source>
        <dbReference type="EMBL" id="AWH84225.1"/>
    </source>
</evidence>
<dbReference type="GO" id="GO:0003700">
    <property type="term" value="F:DNA-binding transcription factor activity"/>
    <property type="evidence" value="ECO:0007669"/>
    <property type="project" value="InterPro"/>
</dbReference>
<dbReference type="InterPro" id="IPR009057">
    <property type="entry name" value="Homeodomain-like_sf"/>
</dbReference>
<evidence type="ECO:0000256" key="2">
    <source>
        <dbReference type="ARBA" id="ARBA00023125"/>
    </source>
</evidence>
<keyword evidence="1" id="KW-0805">Transcription regulation</keyword>
<dbReference type="Proteomes" id="UP000244929">
    <property type="component" value="Chromosome"/>
</dbReference>
<name>A0A2S1QV11_9FLAO</name>
<reference evidence="5 6" key="1">
    <citation type="submission" date="2018-04" db="EMBL/GenBank/DDBJ databases">
        <title>Genome sequencing of Flavobacterium sp. HYN0059.</title>
        <authorList>
            <person name="Yi H."/>
            <person name="Baek C."/>
        </authorList>
    </citation>
    <scope>NUCLEOTIDE SEQUENCE [LARGE SCALE GENOMIC DNA]</scope>
    <source>
        <strain evidence="5 6">HYN0059</strain>
    </source>
</reference>
<keyword evidence="2" id="KW-0238">DNA-binding</keyword>
<dbReference type="Pfam" id="PF20240">
    <property type="entry name" value="DUF6597"/>
    <property type="match status" value="1"/>
</dbReference>
<feature type="domain" description="HTH araC/xylS-type" evidence="4">
    <location>
        <begin position="233"/>
        <end position="330"/>
    </location>
</feature>
<dbReference type="EMBL" id="CP029186">
    <property type="protein sequence ID" value="AWH84225.1"/>
    <property type="molecule type" value="Genomic_DNA"/>
</dbReference>
<dbReference type="PANTHER" id="PTHR46796:SF13">
    <property type="entry name" value="HTH-TYPE TRANSCRIPTIONAL ACTIVATOR RHAS"/>
    <property type="match status" value="1"/>
</dbReference>
<accession>A0A2S1QV11</accession>
<proteinExistence type="predicted"/>
<evidence type="ECO:0000259" key="4">
    <source>
        <dbReference type="PROSITE" id="PS01124"/>
    </source>
</evidence>
<dbReference type="SUPFAM" id="SSF46689">
    <property type="entry name" value="Homeodomain-like"/>
    <property type="match status" value="2"/>
</dbReference>
<evidence type="ECO:0000313" key="6">
    <source>
        <dbReference type="Proteomes" id="UP000244929"/>
    </source>
</evidence>
<keyword evidence="3" id="KW-0804">Transcription</keyword>